<name>A0A2T0WEW3_9RHOB</name>
<reference evidence="1 2" key="1">
    <citation type="submission" date="2018-03" db="EMBL/GenBank/DDBJ databases">
        <title>Genomic Encyclopedia of Archaeal and Bacterial Type Strains, Phase II (KMG-II): from individual species to whole genera.</title>
        <authorList>
            <person name="Goeker M."/>
        </authorList>
    </citation>
    <scope>NUCLEOTIDE SEQUENCE [LARGE SCALE GENOMIC DNA]</scope>
    <source>
        <strain evidence="1 2">DSM 100212</strain>
    </source>
</reference>
<protein>
    <submittedName>
        <fullName evidence="1">Uncharacterized protein</fullName>
    </submittedName>
</protein>
<keyword evidence="2" id="KW-1185">Reference proteome</keyword>
<dbReference type="Proteomes" id="UP000238392">
    <property type="component" value="Unassembled WGS sequence"/>
</dbReference>
<evidence type="ECO:0000313" key="1">
    <source>
        <dbReference type="EMBL" id="PRY85249.1"/>
    </source>
</evidence>
<sequence>MVCAASLELASLQEPNRLALVPEGVPSWGKNSDRWERAYAHFGLEVPSERVRLTRRRRIEYLPYFNAGFVMFPNAPQSGGSFGAQWLETALHFDQHCSIGQKRPWLDQITLPLTIKRFGYDYLVADTALNFSISDRAFEPDAKPVLMHYHRWRNLHAWHQTEQALLALDQIAGPNLAARMRRHYAEFYEMEAA</sequence>
<dbReference type="EMBL" id="PVTQ01000017">
    <property type="protein sequence ID" value="PRY85249.1"/>
    <property type="molecule type" value="Genomic_DNA"/>
</dbReference>
<organism evidence="1 2">
    <name type="scientific">Donghicola tyrosinivorans</name>
    <dbReference type="NCBI Taxonomy" id="1652492"/>
    <lineage>
        <taxon>Bacteria</taxon>
        <taxon>Pseudomonadati</taxon>
        <taxon>Pseudomonadota</taxon>
        <taxon>Alphaproteobacteria</taxon>
        <taxon>Rhodobacterales</taxon>
        <taxon>Roseobacteraceae</taxon>
        <taxon>Donghicola</taxon>
    </lineage>
</organism>
<dbReference type="AlphaFoldDB" id="A0A2T0WEW3"/>
<proteinExistence type="predicted"/>
<gene>
    <name evidence="1" type="ORF">CLV74_11774</name>
</gene>
<accession>A0A2T0WEW3</accession>
<comment type="caution">
    <text evidence="1">The sequence shown here is derived from an EMBL/GenBank/DDBJ whole genome shotgun (WGS) entry which is preliminary data.</text>
</comment>
<evidence type="ECO:0000313" key="2">
    <source>
        <dbReference type="Proteomes" id="UP000238392"/>
    </source>
</evidence>